<organism evidence="1 2">
    <name type="scientific">Streptomyces buecherae</name>
    <dbReference type="NCBI Taxonomy" id="2763006"/>
    <lineage>
        <taxon>Bacteria</taxon>
        <taxon>Bacillati</taxon>
        <taxon>Actinomycetota</taxon>
        <taxon>Actinomycetes</taxon>
        <taxon>Kitasatosporales</taxon>
        <taxon>Streptomycetaceae</taxon>
        <taxon>Streptomyces</taxon>
    </lineage>
</organism>
<dbReference type="InterPro" id="IPR027417">
    <property type="entry name" value="P-loop_NTPase"/>
</dbReference>
<dbReference type="GO" id="GO:0016301">
    <property type="term" value="F:kinase activity"/>
    <property type="evidence" value="ECO:0007669"/>
    <property type="project" value="UniProtKB-KW"/>
</dbReference>
<keyword evidence="2" id="KW-1185">Reference proteome</keyword>
<dbReference type="RefSeq" id="WP_176161060.1">
    <property type="nucleotide sequence ID" value="NZ_CP054929.1"/>
</dbReference>
<keyword evidence="1" id="KW-0418">Kinase</keyword>
<reference evidence="1 2" key="1">
    <citation type="submission" date="2020-06" db="EMBL/GenBank/DDBJ databases">
        <title>Genome mining for natural products.</title>
        <authorList>
            <person name="Zhang B."/>
            <person name="Shi J."/>
            <person name="Ge H."/>
        </authorList>
    </citation>
    <scope>NUCLEOTIDE SEQUENCE [LARGE SCALE GENOMIC DNA]</scope>
    <source>
        <strain evidence="1 2">NA00687</strain>
    </source>
</reference>
<protein>
    <submittedName>
        <fullName evidence="1">Uridine kinase</fullName>
    </submittedName>
</protein>
<sequence>MRLEAISWERLTDALADRVTRTEAADGGPWPRVAVDGAPAAHGDALAQRLADALRLRGRSVLVVATAGFLRPASLRYEFGRQDVGAYYDGWTDVGALWREVFNPLDAGGSGRVLPDLWDPATDRATRSPYVPLPPGGVLVVHGPLLLGHWFPFDLTVHLRLSPAALARRTERDQQWTLPAFARYEAEVCPAESADVVVRADDPRHPAWNGGVTP</sequence>
<dbReference type="AlphaFoldDB" id="A0A7H8N4R8"/>
<evidence type="ECO:0000313" key="1">
    <source>
        <dbReference type="EMBL" id="QKW49326.1"/>
    </source>
</evidence>
<name>A0A7H8N4R8_9ACTN</name>
<proteinExistence type="predicted"/>
<dbReference type="SUPFAM" id="SSF52540">
    <property type="entry name" value="P-loop containing nucleoside triphosphate hydrolases"/>
    <property type="match status" value="1"/>
</dbReference>
<accession>A0A7H8N4R8</accession>
<dbReference type="Gene3D" id="3.40.50.300">
    <property type="entry name" value="P-loop containing nucleotide triphosphate hydrolases"/>
    <property type="match status" value="1"/>
</dbReference>
<gene>
    <name evidence="1" type="ORF">HUT08_06935</name>
</gene>
<evidence type="ECO:0000313" key="2">
    <source>
        <dbReference type="Proteomes" id="UP000509303"/>
    </source>
</evidence>
<dbReference type="Proteomes" id="UP000509303">
    <property type="component" value="Chromosome"/>
</dbReference>
<dbReference type="EMBL" id="CP054929">
    <property type="protein sequence ID" value="QKW49326.1"/>
    <property type="molecule type" value="Genomic_DNA"/>
</dbReference>
<keyword evidence="1" id="KW-0808">Transferase</keyword>